<dbReference type="PROSITE" id="PS51186">
    <property type="entry name" value="GNAT"/>
    <property type="match status" value="1"/>
</dbReference>
<feature type="domain" description="N-acetyltransferase" evidence="1">
    <location>
        <begin position="43"/>
        <end position="181"/>
    </location>
</feature>
<proteinExistence type="predicted"/>
<dbReference type="InterPro" id="IPR000182">
    <property type="entry name" value="GNAT_dom"/>
</dbReference>
<accession>A0A855X3L0</accession>
<dbReference type="Pfam" id="PF00583">
    <property type="entry name" value="Acetyltransf_1"/>
    <property type="match status" value="1"/>
</dbReference>
<sequence>MPAFRSAVYRWRLPGASTGTSSRLRLAFPSPNSKRYSGRNMNISTRRLSIADYDDILRLWSVSGLPHKPLGRDSRESMTREMLLPQCRYFGLFDGETMVGVAIASYDGRRGWLNRMAVHPDYRGRGLAGQLIRECEEFLESQGAVVMAGLIEELNTPSMACFTKAGYECLSTIKYFAKRRSSQS</sequence>
<dbReference type="Gene3D" id="3.40.630.30">
    <property type="match status" value="1"/>
</dbReference>
<protein>
    <recommendedName>
        <fullName evidence="1">N-acetyltransferase domain-containing protein</fullName>
    </recommendedName>
</protein>
<name>A0A855X3L0_9BACT</name>
<dbReference type="GO" id="GO:0016747">
    <property type="term" value="F:acyltransferase activity, transferring groups other than amino-acyl groups"/>
    <property type="evidence" value="ECO:0007669"/>
    <property type="project" value="InterPro"/>
</dbReference>
<dbReference type="EMBL" id="PQAP01000087">
    <property type="protein sequence ID" value="PWB72366.1"/>
    <property type="molecule type" value="Genomic_DNA"/>
</dbReference>
<dbReference type="PANTHER" id="PTHR43072:SF52">
    <property type="entry name" value="GCN5-RELATED N-ACETYLTRANSFERASE"/>
    <property type="match status" value="1"/>
</dbReference>
<dbReference type="PANTHER" id="PTHR43072">
    <property type="entry name" value="N-ACETYLTRANSFERASE"/>
    <property type="match status" value="1"/>
</dbReference>
<evidence type="ECO:0000313" key="2">
    <source>
        <dbReference type="EMBL" id="PWB72366.1"/>
    </source>
</evidence>
<dbReference type="Proteomes" id="UP000250918">
    <property type="component" value="Unassembled WGS sequence"/>
</dbReference>
<dbReference type="AlphaFoldDB" id="A0A855X3L0"/>
<dbReference type="CDD" id="cd04301">
    <property type="entry name" value="NAT_SF"/>
    <property type="match status" value="1"/>
</dbReference>
<dbReference type="SUPFAM" id="SSF55729">
    <property type="entry name" value="Acyl-CoA N-acyltransferases (Nat)"/>
    <property type="match status" value="1"/>
</dbReference>
<evidence type="ECO:0000259" key="1">
    <source>
        <dbReference type="PROSITE" id="PS51186"/>
    </source>
</evidence>
<organism evidence="2 3">
    <name type="scientific">candidate division GN15 bacterium</name>
    <dbReference type="NCBI Taxonomy" id="2072418"/>
    <lineage>
        <taxon>Bacteria</taxon>
        <taxon>candidate division GN15</taxon>
    </lineage>
</organism>
<evidence type="ECO:0000313" key="3">
    <source>
        <dbReference type="Proteomes" id="UP000250918"/>
    </source>
</evidence>
<comment type="caution">
    <text evidence="2">The sequence shown here is derived from an EMBL/GenBank/DDBJ whole genome shotgun (WGS) entry which is preliminary data.</text>
</comment>
<reference evidence="2 3" key="1">
    <citation type="journal article" date="2018" name="ISME J.">
        <title>A methanotrophic archaeon couples anaerobic oxidation of methane to Fe(III) reduction.</title>
        <authorList>
            <person name="Cai C."/>
            <person name="Leu A.O."/>
            <person name="Xie G.J."/>
            <person name="Guo J."/>
            <person name="Feng Y."/>
            <person name="Zhao J.X."/>
            <person name="Tyson G.W."/>
            <person name="Yuan Z."/>
            <person name="Hu S."/>
        </authorList>
    </citation>
    <scope>NUCLEOTIDE SEQUENCE [LARGE SCALE GENOMIC DNA]</scope>
    <source>
        <strain evidence="2">FeB_12</strain>
    </source>
</reference>
<gene>
    <name evidence="2" type="ORF">C3F09_06715</name>
</gene>
<dbReference type="InterPro" id="IPR016181">
    <property type="entry name" value="Acyl_CoA_acyltransferase"/>
</dbReference>